<keyword evidence="2" id="KW-1185">Reference proteome</keyword>
<evidence type="ECO:0008006" key="3">
    <source>
        <dbReference type="Google" id="ProtNLM"/>
    </source>
</evidence>
<evidence type="ECO:0000313" key="2">
    <source>
        <dbReference type="Proteomes" id="UP001058974"/>
    </source>
</evidence>
<dbReference type="AlphaFoldDB" id="A0A9D4X1V6"/>
<dbReference type="EMBL" id="JAMSHJ010000005">
    <property type="protein sequence ID" value="KAI5412083.1"/>
    <property type="molecule type" value="Genomic_DNA"/>
</dbReference>
<gene>
    <name evidence="1" type="ORF">KIW84_056950</name>
</gene>
<protein>
    <recommendedName>
        <fullName evidence="3">RNase H type-1 domain-containing protein</fullName>
    </recommendedName>
</protein>
<organism evidence="1 2">
    <name type="scientific">Pisum sativum</name>
    <name type="common">Garden pea</name>
    <name type="synonym">Lathyrus oleraceus</name>
    <dbReference type="NCBI Taxonomy" id="3888"/>
    <lineage>
        <taxon>Eukaryota</taxon>
        <taxon>Viridiplantae</taxon>
        <taxon>Streptophyta</taxon>
        <taxon>Embryophyta</taxon>
        <taxon>Tracheophyta</taxon>
        <taxon>Spermatophyta</taxon>
        <taxon>Magnoliopsida</taxon>
        <taxon>eudicotyledons</taxon>
        <taxon>Gunneridae</taxon>
        <taxon>Pentapetalae</taxon>
        <taxon>rosids</taxon>
        <taxon>fabids</taxon>
        <taxon>Fabales</taxon>
        <taxon>Fabaceae</taxon>
        <taxon>Papilionoideae</taxon>
        <taxon>50 kb inversion clade</taxon>
        <taxon>NPAAA clade</taxon>
        <taxon>Hologalegina</taxon>
        <taxon>IRL clade</taxon>
        <taxon>Fabeae</taxon>
        <taxon>Lathyrus</taxon>
    </lineage>
</organism>
<proteinExistence type="predicted"/>
<evidence type="ECO:0000313" key="1">
    <source>
        <dbReference type="EMBL" id="KAI5412083.1"/>
    </source>
</evidence>
<dbReference type="Proteomes" id="UP001058974">
    <property type="component" value="Chromosome 5"/>
</dbReference>
<name>A0A9D4X1V6_PEA</name>
<dbReference type="Gramene" id="Psat05G0695000-T1">
    <property type="protein sequence ID" value="KAI5412083.1"/>
    <property type="gene ID" value="KIW84_056950"/>
</dbReference>
<comment type="caution">
    <text evidence="1">The sequence shown here is derived from an EMBL/GenBank/DDBJ whole genome shotgun (WGS) entry which is preliminary data.</text>
</comment>
<reference evidence="1 2" key="1">
    <citation type="journal article" date="2022" name="Nat. Genet.">
        <title>Improved pea reference genome and pan-genome highlight genomic features and evolutionary characteristics.</title>
        <authorList>
            <person name="Yang T."/>
            <person name="Liu R."/>
            <person name="Luo Y."/>
            <person name="Hu S."/>
            <person name="Wang D."/>
            <person name="Wang C."/>
            <person name="Pandey M.K."/>
            <person name="Ge S."/>
            <person name="Xu Q."/>
            <person name="Li N."/>
            <person name="Li G."/>
            <person name="Huang Y."/>
            <person name="Saxena R.K."/>
            <person name="Ji Y."/>
            <person name="Li M."/>
            <person name="Yan X."/>
            <person name="He Y."/>
            <person name="Liu Y."/>
            <person name="Wang X."/>
            <person name="Xiang C."/>
            <person name="Varshney R.K."/>
            <person name="Ding H."/>
            <person name="Gao S."/>
            <person name="Zong X."/>
        </authorList>
    </citation>
    <scope>NUCLEOTIDE SEQUENCE [LARGE SCALE GENOMIC DNA]</scope>
    <source>
        <strain evidence="1 2">cv. Zhongwan 6</strain>
    </source>
</reference>
<sequence length="330" mass="37347">MGLGLRFIATLNYAFNMKLCWDLPNSSESWALMLKSRLLRDGIPFKYHITSSIWSNIKSEVEGVSNNTRIILSDGRNTNFLLDHWCDPHLISRIQDPEDINTNHWCLIFYIMVLGIGALNAELSFRLPLGSSSTIFGNITAKMVKSFMHEFTITKALNVDLHPYKAPRITEVLCLYPTIGIRALNAELSFRLPLGSSSITFGGHVINSNSTMDLYWKKTHNQILSEVAFIGNITAKMVRSSMHEFTITKTFNVDLHPHKAPRIVEVLWFYQANGWFKCNTSIARSSTIIAELFGVIKTIAYASSFGWNSVWLETDSSFVLLDVKDPFVVP</sequence>
<accession>A0A9D4X1V6</accession>